<organism evidence="5 6">
    <name type="scientific">Aerosakkonema funiforme FACHB-1375</name>
    <dbReference type="NCBI Taxonomy" id="2949571"/>
    <lineage>
        <taxon>Bacteria</taxon>
        <taxon>Bacillati</taxon>
        <taxon>Cyanobacteriota</taxon>
        <taxon>Cyanophyceae</taxon>
        <taxon>Oscillatoriophycideae</taxon>
        <taxon>Aerosakkonematales</taxon>
        <taxon>Aerosakkonemataceae</taxon>
        <taxon>Aerosakkonema</taxon>
    </lineage>
</organism>
<evidence type="ECO:0000256" key="3">
    <source>
        <dbReference type="RuleBase" id="RU362026"/>
    </source>
</evidence>
<dbReference type="GO" id="GO:0003677">
    <property type="term" value="F:DNA binding"/>
    <property type="evidence" value="ECO:0007669"/>
    <property type="project" value="InterPro"/>
</dbReference>
<evidence type="ECO:0000313" key="5">
    <source>
        <dbReference type="EMBL" id="MBD2180596.1"/>
    </source>
</evidence>
<dbReference type="GO" id="GO:0032259">
    <property type="term" value="P:methylation"/>
    <property type="evidence" value="ECO:0007669"/>
    <property type="project" value="UniProtKB-KW"/>
</dbReference>
<dbReference type="EMBL" id="JACJPW010000010">
    <property type="protein sequence ID" value="MBD2180596.1"/>
    <property type="molecule type" value="Genomic_DNA"/>
</dbReference>
<dbReference type="SUPFAM" id="SSF53335">
    <property type="entry name" value="S-adenosyl-L-methionine-dependent methyltransferases"/>
    <property type="match status" value="1"/>
</dbReference>
<dbReference type="Pfam" id="PF01555">
    <property type="entry name" value="N6_N4_Mtase"/>
    <property type="match status" value="1"/>
</dbReference>
<keyword evidence="2" id="KW-0808">Transferase</keyword>
<protein>
    <recommendedName>
        <fullName evidence="3">Methyltransferase</fullName>
        <ecNumber evidence="3">2.1.1.-</ecNumber>
    </recommendedName>
</protein>
<comment type="caution">
    <text evidence="5">The sequence shown here is derived from an EMBL/GenBank/DDBJ whole genome shotgun (WGS) entry which is preliminary data.</text>
</comment>
<dbReference type="InterPro" id="IPR029063">
    <property type="entry name" value="SAM-dependent_MTases_sf"/>
</dbReference>
<dbReference type="AlphaFoldDB" id="A0A926VB87"/>
<evidence type="ECO:0000313" key="6">
    <source>
        <dbReference type="Proteomes" id="UP000641646"/>
    </source>
</evidence>
<evidence type="ECO:0000259" key="4">
    <source>
        <dbReference type="Pfam" id="PF01555"/>
    </source>
</evidence>
<feature type="domain" description="DNA methylase N-4/N-6" evidence="4">
    <location>
        <begin position="34"/>
        <end position="248"/>
    </location>
</feature>
<dbReference type="Gene3D" id="3.40.50.150">
    <property type="entry name" value="Vaccinia Virus protein VP39"/>
    <property type="match status" value="1"/>
</dbReference>
<evidence type="ECO:0000256" key="1">
    <source>
        <dbReference type="ARBA" id="ARBA00022603"/>
    </source>
</evidence>
<name>A0A926VB87_9CYAN</name>
<accession>A0A926VB87</accession>
<dbReference type="PRINTS" id="PR00508">
    <property type="entry name" value="S21N4MTFRASE"/>
</dbReference>
<dbReference type="RefSeq" id="WP_190462964.1">
    <property type="nucleotide sequence ID" value="NZ_JACJPW010000010.1"/>
</dbReference>
<comment type="similarity">
    <text evidence="3">Belongs to the N(4)/N(6)-methyltransferase family.</text>
</comment>
<dbReference type="InterPro" id="IPR002941">
    <property type="entry name" value="DNA_methylase_N4/N6"/>
</dbReference>
<keyword evidence="6" id="KW-1185">Reference proteome</keyword>
<dbReference type="EC" id="2.1.1.-" evidence="3"/>
<gene>
    <name evidence="5" type="ORF">H6G03_05675</name>
</gene>
<dbReference type="Proteomes" id="UP000641646">
    <property type="component" value="Unassembled WGS sequence"/>
</dbReference>
<evidence type="ECO:0000256" key="2">
    <source>
        <dbReference type="ARBA" id="ARBA00022679"/>
    </source>
</evidence>
<dbReference type="GO" id="GO:0008170">
    <property type="term" value="F:N-methyltransferase activity"/>
    <property type="evidence" value="ECO:0007669"/>
    <property type="project" value="InterPro"/>
</dbReference>
<keyword evidence="1" id="KW-0489">Methyltransferase</keyword>
<dbReference type="InterPro" id="IPR001091">
    <property type="entry name" value="RM_Methyltransferase"/>
</dbReference>
<sequence>MLSQLTPSFNTALGSAYLGESLELLKIVPSNSKNLIISSPPFALYSKEIYGSRYVTWMLKYAEEFERILLPTGSLVLELGSTWFRDIPERSVHNYQLISKLCSQESWHLIQEFYWYNPNLLTTPNDWTEREYIRFNDSISIIWWLSRTTHPQVNTSHISQYRNSLTGKLSNLLLFDDVAEDAAYLSRCYKAGLEPQSNRFPSTFPDFFIRLLTKPNDTVLDPFAGSCTTGKVAESLGRKWICIEGKESSLNSGILRFDLV</sequence>
<proteinExistence type="inferred from homology"/>
<reference evidence="5" key="2">
    <citation type="submission" date="2020-08" db="EMBL/GenBank/DDBJ databases">
        <authorList>
            <person name="Chen M."/>
            <person name="Teng W."/>
            <person name="Zhao L."/>
            <person name="Hu C."/>
            <person name="Zhou Y."/>
            <person name="Han B."/>
            <person name="Song L."/>
            <person name="Shu W."/>
        </authorList>
    </citation>
    <scope>NUCLEOTIDE SEQUENCE</scope>
    <source>
        <strain evidence="5">FACHB-1375</strain>
    </source>
</reference>
<reference evidence="5" key="1">
    <citation type="journal article" date="2015" name="ISME J.">
        <title>Draft Genome Sequence of Streptomyces incarnatus NRRL8089, which Produces the Nucleoside Antibiotic Sinefungin.</title>
        <authorList>
            <person name="Oshima K."/>
            <person name="Hattori M."/>
            <person name="Shimizu H."/>
            <person name="Fukuda K."/>
            <person name="Nemoto M."/>
            <person name="Inagaki K."/>
            <person name="Tamura T."/>
        </authorList>
    </citation>
    <scope>NUCLEOTIDE SEQUENCE</scope>
    <source>
        <strain evidence="5">FACHB-1375</strain>
    </source>
</reference>